<feature type="transmembrane region" description="Helical" evidence="1">
    <location>
        <begin position="76"/>
        <end position="96"/>
    </location>
</feature>
<feature type="transmembrane region" description="Helical" evidence="1">
    <location>
        <begin position="149"/>
        <end position="171"/>
    </location>
</feature>
<feature type="transmembrane region" description="Helical" evidence="1">
    <location>
        <begin position="256"/>
        <end position="274"/>
    </location>
</feature>
<sequence>MKSKTSCFNRTIFKKNFTHFWPLWLLYQIYLLVVIPVWVWQKAASPYYYYGTGNEDTTYRMYQLVELAVHRMIPPLPVFFFAVAAALAVFSYLYSAKSANMMHALPVNRLELYVTNYLSGLIFLIVPEIITFFITVLVCLANQFTCIQYLFAALLAQAGVTFFAYSLAVFVAMFTGQAFAMPCYYVIVNYLYVGCMFIVAKVIETISYGIENAWNPGKSCILSPLYYLNNNLRSSLIYTENGNGITGIKITGMPLTGIYAAAAVVLVVAAYQLYKRRQIETAGDWVSIGIIKPVFRWGAALCGGLVVGVTVISMLTDLPQLRKYPCLLLCSVAMGFLFFFGAEMLLEKNFKVFRRKRVLEWAATAVITVVFVSLFEIDAFGLERYVPEVADVETAFVYLDYPVQVKGEELATLTELQRQIIANKDAYQEVERTGSGFYYTTFLYYMQDGSKVERRYALPLPEADGGADSTPAEQILAWESEPENLEREIFGIGNSECRFTSGYMDLYTSTGLNNTHMFSEKEIEQILKAIRADIEDGNLAKYYQYCEQPEDTYYSNIELEYYSTGRYVDNWMYYYDYYNSLEKLEGKAVDGQEMTAGGNLYLTFGPDCVHIVETLEKLGITNDEWKLMTNQEMMQ</sequence>
<dbReference type="RefSeq" id="WP_118097808.1">
    <property type="nucleotide sequence ID" value="NZ_CP117966.1"/>
</dbReference>
<keyword evidence="1" id="KW-0812">Transmembrane</keyword>
<keyword evidence="1" id="KW-0472">Membrane</keyword>
<evidence type="ECO:0000256" key="1">
    <source>
        <dbReference type="SAM" id="Phobius"/>
    </source>
</evidence>
<gene>
    <name evidence="2" type="ORF">DWX93_12040</name>
</gene>
<evidence type="ECO:0000313" key="3">
    <source>
        <dbReference type="Proteomes" id="UP000266172"/>
    </source>
</evidence>
<comment type="caution">
    <text evidence="2">The sequence shown here is derived from an EMBL/GenBank/DDBJ whole genome shotgun (WGS) entry which is preliminary data.</text>
</comment>
<dbReference type="AlphaFoldDB" id="A0A395V4Z4"/>
<dbReference type="EMBL" id="QRVL01000011">
    <property type="protein sequence ID" value="RGS38712.1"/>
    <property type="molecule type" value="Genomic_DNA"/>
</dbReference>
<accession>A0A395V4Z4</accession>
<reference evidence="2 3" key="1">
    <citation type="submission" date="2018-08" db="EMBL/GenBank/DDBJ databases">
        <title>A genome reference for cultivated species of the human gut microbiota.</title>
        <authorList>
            <person name="Zou Y."/>
            <person name="Xue W."/>
            <person name="Luo G."/>
        </authorList>
    </citation>
    <scope>NUCLEOTIDE SEQUENCE [LARGE SCALE GENOMIC DNA]</scope>
    <source>
        <strain evidence="2 3">AF22-12AC</strain>
    </source>
</reference>
<proteinExistence type="predicted"/>
<feature type="transmembrane region" description="Helical" evidence="1">
    <location>
        <begin position="294"/>
        <end position="315"/>
    </location>
</feature>
<feature type="transmembrane region" description="Helical" evidence="1">
    <location>
        <begin position="183"/>
        <end position="203"/>
    </location>
</feature>
<feature type="transmembrane region" description="Helical" evidence="1">
    <location>
        <begin position="21"/>
        <end position="40"/>
    </location>
</feature>
<feature type="transmembrane region" description="Helical" evidence="1">
    <location>
        <begin position="117"/>
        <end position="143"/>
    </location>
</feature>
<dbReference type="Proteomes" id="UP000266172">
    <property type="component" value="Unassembled WGS sequence"/>
</dbReference>
<keyword evidence="1" id="KW-1133">Transmembrane helix</keyword>
<organism evidence="2 3">
    <name type="scientific">Roseburia hominis</name>
    <dbReference type="NCBI Taxonomy" id="301301"/>
    <lineage>
        <taxon>Bacteria</taxon>
        <taxon>Bacillati</taxon>
        <taxon>Bacillota</taxon>
        <taxon>Clostridia</taxon>
        <taxon>Lachnospirales</taxon>
        <taxon>Lachnospiraceae</taxon>
        <taxon>Roseburia</taxon>
    </lineage>
</organism>
<protein>
    <submittedName>
        <fullName evidence="2">ABC transporter permease</fullName>
    </submittedName>
</protein>
<feature type="transmembrane region" description="Helical" evidence="1">
    <location>
        <begin position="321"/>
        <end position="346"/>
    </location>
</feature>
<feature type="transmembrane region" description="Helical" evidence="1">
    <location>
        <begin position="358"/>
        <end position="375"/>
    </location>
</feature>
<name>A0A395V4Z4_9FIRM</name>
<evidence type="ECO:0000313" key="2">
    <source>
        <dbReference type="EMBL" id="RGS38712.1"/>
    </source>
</evidence>